<comment type="caution">
    <text evidence="1">The sequence shown here is derived from an EMBL/GenBank/DDBJ whole genome shotgun (WGS) entry which is preliminary data.</text>
</comment>
<evidence type="ECO:0000313" key="2">
    <source>
        <dbReference type="Proteomes" id="UP000311919"/>
    </source>
</evidence>
<organism evidence="1 2">
    <name type="scientific">Schistosoma japonicum</name>
    <name type="common">Blood fluke</name>
    <dbReference type="NCBI Taxonomy" id="6182"/>
    <lineage>
        <taxon>Eukaryota</taxon>
        <taxon>Metazoa</taxon>
        <taxon>Spiralia</taxon>
        <taxon>Lophotrochozoa</taxon>
        <taxon>Platyhelminthes</taxon>
        <taxon>Trematoda</taxon>
        <taxon>Digenea</taxon>
        <taxon>Strigeidida</taxon>
        <taxon>Schistosomatoidea</taxon>
        <taxon>Schistosomatidae</taxon>
        <taxon>Schistosoma</taxon>
    </lineage>
</organism>
<reference evidence="1 2" key="1">
    <citation type="submission" date="2019-03" db="EMBL/GenBank/DDBJ databases">
        <title>An improved genome assembly of the fluke Schistosoma japonicum.</title>
        <authorList>
            <person name="Hu W."/>
            <person name="Luo F."/>
            <person name="Yin M."/>
            <person name="Mo X."/>
            <person name="Sun C."/>
            <person name="Wu Q."/>
            <person name="Zhu B."/>
            <person name="Xiang M."/>
            <person name="Wang J."/>
            <person name="Wang Y."/>
            <person name="Zhang T."/>
            <person name="Xu B."/>
            <person name="Zheng H."/>
            <person name="Feng Z."/>
        </authorList>
    </citation>
    <scope>NUCLEOTIDE SEQUENCE [LARGE SCALE GENOMIC DNA]</scope>
    <source>
        <strain evidence="1">HuSjv2</strain>
        <tissue evidence="1">Worms</tissue>
    </source>
</reference>
<protein>
    <submittedName>
        <fullName evidence="1">Polyprotein</fullName>
    </submittedName>
</protein>
<dbReference type="Proteomes" id="UP000311919">
    <property type="component" value="Unassembled WGS sequence"/>
</dbReference>
<gene>
    <name evidence="1" type="ORF">EWB00_002406</name>
</gene>
<dbReference type="AlphaFoldDB" id="A0A4Z2DD90"/>
<keyword evidence="2" id="KW-1185">Reference proteome</keyword>
<dbReference type="EMBL" id="SKCS01000180">
    <property type="protein sequence ID" value="TNN14170.1"/>
    <property type="molecule type" value="Genomic_DNA"/>
</dbReference>
<accession>A0A4Z2DD90</accession>
<evidence type="ECO:0000313" key="1">
    <source>
        <dbReference type="EMBL" id="TNN14170.1"/>
    </source>
</evidence>
<dbReference type="OrthoDB" id="413835at2759"/>
<sequence length="101" mass="11402">MAVKYINLIKALYSNTTCRVRAYGELSSELITSNGVCQGSPPTPLLYNFILDMLLKLTFLSEFSALNFPGDKLVDLKYAEDIVLLGEDSDNIQRFFNHPKH</sequence>
<proteinExistence type="predicted"/>
<name>A0A4Z2DD90_SCHJA</name>